<reference evidence="4" key="1">
    <citation type="submission" date="2017-03" db="EMBL/GenBank/DDBJ databases">
        <title>Phytopthora megakarya and P. palmivora, two closely related causual agents of cacao black pod achieved similar genome size and gene model numbers by different mechanisms.</title>
        <authorList>
            <person name="Ali S."/>
            <person name="Shao J."/>
            <person name="Larry D.J."/>
            <person name="Kronmiller B."/>
            <person name="Shen D."/>
            <person name="Strem M.D."/>
            <person name="Melnick R.L."/>
            <person name="Guiltinan M.J."/>
            <person name="Tyler B.M."/>
            <person name="Meinhardt L.W."/>
            <person name="Bailey B.A."/>
        </authorList>
    </citation>
    <scope>NUCLEOTIDE SEQUENCE [LARGE SCALE GENOMIC DNA]</scope>
    <source>
        <strain evidence="4">zdho120</strain>
    </source>
</reference>
<name>A0A225UET3_9STRA</name>
<protein>
    <submittedName>
        <fullName evidence="3">Uncharacterized protein</fullName>
    </submittedName>
</protein>
<dbReference type="EMBL" id="NBNE01020205">
    <property type="protein sequence ID" value="OWY91461.1"/>
    <property type="molecule type" value="Genomic_DNA"/>
</dbReference>
<comment type="caution">
    <text evidence="3">The sequence shown here is derived from an EMBL/GenBank/DDBJ whole genome shotgun (WGS) entry which is preliminary data.</text>
</comment>
<keyword evidence="4" id="KW-1185">Reference proteome</keyword>
<evidence type="ECO:0000256" key="1">
    <source>
        <dbReference type="SAM" id="Coils"/>
    </source>
</evidence>
<feature type="compositionally biased region" description="Low complexity" evidence="2">
    <location>
        <begin position="1"/>
        <end position="24"/>
    </location>
</feature>
<accession>A0A225UET3</accession>
<dbReference type="OrthoDB" id="124714at2759"/>
<keyword evidence="1" id="KW-0175">Coiled coil</keyword>
<evidence type="ECO:0000313" key="4">
    <source>
        <dbReference type="Proteomes" id="UP000198211"/>
    </source>
</evidence>
<gene>
    <name evidence="3" type="ORF">PHMEG_00039951</name>
</gene>
<feature type="coiled-coil region" evidence="1">
    <location>
        <begin position="98"/>
        <end position="188"/>
    </location>
</feature>
<organism evidence="3 4">
    <name type="scientific">Phytophthora megakarya</name>
    <dbReference type="NCBI Taxonomy" id="4795"/>
    <lineage>
        <taxon>Eukaryota</taxon>
        <taxon>Sar</taxon>
        <taxon>Stramenopiles</taxon>
        <taxon>Oomycota</taxon>
        <taxon>Peronosporomycetes</taxon>
        <taxon>Peronosporales</taxon>
        <taxon>Peronosporaceae</taxon>
        <taxon>Phytophthora</taxon>
    </lineage>
</organism>
<feature type="non-terminal residue" evidence="3">
    <location>
        <position position="1"/>
    </location>
</feature>
<evidence type="ECO:0000256" key="2">
    <source>
        <dbReference type="SAM" id="MobiDB-lite"/>
    </source>
</evidence>
<dbReference type="Proteomes" id="UP000198211">
    <property type="component" value="Unassembled WGS sequence"/>
</dbReference>
<feature type="region of interest" description="Disordered" evidence="2">
    <location>
        <begin position="238"/>
        <end position="263"/>
    </location>
</feature>
<feature type="region of interest" description="Disordered" evidence="2">
    <location>
        <begin position="1"/>
        <end position="35"/>
    </location>
</feature>
<dbReference type="AlphaFoldDB" id="A0A225UET3"/>
<proteinExistence type="predicted"/>
<evidence type="ECO:0000313" key="3">
    <source>
        <dbReference type="EMBL" id="OWY91461.1"/>
    </source>
</evidence>
<sequence>RSYSSPSLRSSPSPSLGSSPSRQSTASPGSLRQKSFGRQLARVPAFVSAVASASVPVEAELENSSSLTVSLEDTDNFHDESTRALAPAEHNVGYDQENTDLRTEVEILRQQLQDLHNASSKLISLTCQSDQNDEVWQRENARLKGQLTAANAREEAQQDQLRICVDQLALCRQELRELQDQLKTEEHRHVPVEHRHVPVEHAGSSGLGRERDLLKLIAQLVTSPPKAIGSMGSLNKTLFGASQRPPSPTSIRFNSMGPLSPHK</sequence>